<evidence type="ECO:0000256" key="8">
    <source>
        <dbReference type="ARBA" id="ARBA00023136"/>
    </source>
</evidence>
<dbReference type="PANTHER" id="PTHR11690">
    <property type="entry name" value="AMILORIDE-SENSITIVE SODIUM CHANNEL-RELATED"/>
    <property type="match status" value="1"/>
</dbReference>
<evidence type="ECO:0000256" key="9">
    <source>
        <dbReference type="ARBA" id="ARBA00023201"/>
    </source>
</evidence>
<comment type="similarity">
    <text evidence="11">Belongs to the amiloride-sensitive sodium channel (TC 1.A.6) family.</text>
</comment>
<feature type="region of interest" description="Disordered" evidence="13">
    <location>
        <begin position="1012"/>
        <end position="1035"/>
    </location>
</feature>
<evidence type="ECO:0000256" key="1">
    <source>
        <dbReference type="ARBA" id="ARBA00004141"/>
    </source>
</evidence>
<evidence type="ECO:0000256" key="11">
    <source>
        <dbReference type="RuleBase" id="RU000679"/>
    </source>
</evidence>
<dbReference type="InterPro" id="IPR001873">
    <property type="entry name" value="ENaC"/>
</dbReference>
<keyword evidence="3 11" id="KW-0894">Sodium channel</keyword>
<evidence type="ECO:0000313" key="16">
    <source>
        <dbReference type="Proteomes" id="UP000215902"/>
    </source>
</evidence>
<gene>
    <name evidence="15" type="ORF">BOX15_Mlig006056g3</name>
</gene>
<evidence type="ECO:0000256" key="12">
    <source>
        <dbReference type="SAM" id="Coils"/>
    </source>
</evidence>
<dbReference type="STRING" id="282301.A0A267FL99"/>
<dbReference type="PROSITE" id="PS51212">
    <property type="entry name" value="WSC"/>
    <property type="match status" value="1"/>
</dbReference>
<dbReference type="Gene3D" id="2.60.470.10">
    <property type="entry name" value="Acid-sensing ion channels like domains"/>
    <property type="match status" value="1"/>
</dbReference>
<keyword evidence="16" id="KW-1185">Reference proteome</keyword>
<dbReference type="GO" id="GO:0005886">
    <property type="term" value="C:plasma membrane"/>
    <property type="evidence" value="ECO:0007669"/>
    <property type="project" value="TreeGrafter"/>
</dbReference>
<dbReference type="Gene3D" id="1.10.287.770">
    <property type="entry name" value="YojJ-like"/>
    <property type="match status" value="1"/>
</dbReference>
<evidence type="ECO:0000313" key="15">
    <source>
        <dbReference type="EMBL" id="PAA74541.1"/>
    </source>
</evidence>
<dbReference type="Proteomes" id="UP000215902">
    <property type="component" value="Unassembled WGS sequence"/>
</dbReference>
<evidence type="ECO:0000259" key="14">
    <source>
        <dbReference type="PROSITE" id="PS51212"/>
    </source>
</evidence>
<sequence>MGSSSGAPEGLSSPVKRFCGYTTAHGLGRFSEQSNLIGRVIWVSFLLATYSGFAYHLSTLFERFLQAPVLTKMTVSTLQFEFPDVYICPTNAVTMSRIFKKLPQNEVTFGEFFLKKSVEEKIGIYSFDLSSGRYDLELNDMTKALLSVLHSMEEIIMSYFQFFDIADAAKCRRTPSGEEYSGNVSSAVVYGFTTMTVTSINTSAFTPSPYRGVKQCMRWNDAAQKLLSLGESGLANRLLALNFSDSESRCRSPPGLPLSEFFPIASRSVFRHAGCLPLALTNSSSFNFTCYRGGLSSLETCAECCGRRSFQYMAISRQDCFCGSSIGGYENSSSVCNASCLHDNSAICGSETAVTVLQIRDNGSRPLHVANFSDLDAISSGPYCFFADELSDKLNAAFCEIPYCQISRTYDCIVSSEDKLTQQQRLSRYTGRRNVTSTGRRCMPWSQLSTIEQVLKARRGSEVGFMDEVREMLIQTPDRLEGESDNYCRPVSVVVDSVNIHGPKDFQRFSAIDSEVPVCIPEDFWANIPSITIKFGYLFNMIFQTCNVPLCYTEVPSVTATIRDSVGEHLLARQFGSDLNAGLTECSFAGQKCTKDDFLNVAHPQLGMCHKFLKQRFTANMTSTQLAESQLSIKYFTDSTDSKGQTVSNIDKLTRVVRDSRGSDATQVAFKAVIVPDSSFPWASNGVNVATAQRMDVHLRFDKYSRLSTSSRPCLETTEPITYRLPSWKLFTSNEDSGVNSDAQEIMRSSNWTLKLSMLRNALLKLNGSSALTVSGSQFKVSDRENCVNTYVVEKFTNTCRCLPGMLPIQEERFKKLSYCFDMYSRGNISANTEKCYIEQVSKITQYHFEAMNECKSPCSKTDFSTRYITYPWPNLLSVQSLDFLKKLAADFGYRHDISLMRGASSIYYLYLKAQNLSDTPVINRSTEAIQSFESELAALQNRLSQLTVQAWQSRGHEVSEEEAYPAKNLVADIGGALGLWSGISILTICELLELFIYLGQALAARVQAQPRMQSKNADGQPEESARPESEMVALDTDAIQVQQRVASS</sequence>
<dbReference type="GO" id="GO:0015280">
    <property type="term" value="F:ligand-gated sodium channel activity"/>
    <property type="evidence" value="ECO:0007669"/>
    <property type="project" value="TreeGrafter"/>
</dbReference>
<organism evidence="15 16">
    <name type="scientific">Macrostomum lignano</name>
    <dbReference type="NCBI Taxonomy" id="282301"/>
    <lineage>
        <taxon>Eukaryota</taxon>
        <taxon>Metazoa</taxon>
        <taxon>Spiralia</taxon>
        <taxon>Lophotrochozoa</taxon>
        <taxon>Platyhelminthes</taxon>
        <taxon>Rhabditophora</taxon>
        <taxon>Macrostomorpha</taxon>
        <taxon>Macrostomida</taxon>
        <taxon>Macrostomidae</taxon>
        <taxon>Macrostomum</taxon>
    </lineage>
</organism>
<keyword evidence="2 11" id="KW-0813">Transport</keyword>
<keyword evidence="12" id="KW-0175">Coiled coil</keyword>
<dbReference type="InterPro" id="IPR002889">
    <property type="entry name" value="WSC_carb-bd"/>
</dbReference>
<evidence type="ECO:0000256" key="2">
    <source>
        <dbReference type="ARBA" id="ARBA00022448"/>
    </source>
</evidence>
<keyword evidence="9 11" id="KW-0739">Sodium transport</keyword>
<keyword evidence="4 11" id="KW-0812">Transmembrane</keyword>
<evidence type="ECO:0000256" key="3">
    <source>
        <dbReference type="ARBA" id="ARBA00022461"/>
    </source>
</evidence>
<dbReference type="EMBL" id="NIVC01000940">
    <property type="protein sequence ID" value="PAA74541.1"/>
    <property type="molecule type" value="Genomic_DNA"/>
</dbReference>
<comment type="subcellular location">
    <subcellularLocation>
        <location evidence="1">Membrane</location>
        <topology evidence="1">Multi-pass membrane protein</topology>
    </subcellularLocation>
</comment>
<dbReference type="Pfam" id="PF00858">
    <property type="entry name" value="ASC"/>
    <property type="match status" value="2"/>
</dbReference>
<dbReference type="OrthoDB" id="10068240at2759"/>
<comment type="caution">
    <text evidence="15">The sequence shown here is derived from an EMBL/GenBank/DDBJ whole genome shotgun (WGS) entry which is preliminary data.</text>
</comment>
<accession>A0A267FL99</accession>
<keyword evidence="5" id="KW-1133">Transmembrane helix</keyword>
<keyword evidence="8" id="KW-0472">Membrane</keyword>
<keyword evidence="6" id="KW-0915">Sodium</keyword>
<evidence type="ECO:0000256" key="10">
    <source>
        <dbReference type="ARBA" id="ARBA00023303"/>
    </source>
</evidence>
<evidence type="ECO:0000256" key="13">
    <source>
        <dbReference type="SAM" id="MobiDB-lite"/>
    </source>
</evidence>
<feature type="coiled-coil region" evidence="12">
    <location>
        <begin position="923"/>
        <end position="950"/>
    </location>
</feature>
<name>A0A267FL99_9PLAT</name>
<reference evidence="15 16" key="1">
    <citation type="submission" date="2017-06" db="EMBL/GenBank/DDBJ databases">
        <title>A platform for efficient transgenesis in Macrostomum lignano, a flatworm model organism for stem cell research.</title>
        <authorList>
            <person name="Berezikov E."/>
        </authorList>
    </citation>
    <scope>NUCLEOTIDE SEQUENCE [LARGE SCALE GENOMIC DNA]</scope>
    <source>
        <strain evidence="15">DV1</strain>
        <tissue evidence="15">Whole organism</tissue>
    </source>
</reference>
<protein>
    <recommendedName>
        <fullName evidence="14">WSC domain-containing protein</fullName>
    </recommendedName>
</protein>
<feature type="domain" description="WSC" evidence="14">
    <location>
        <begin position="269"/>
        <end position="363"/>
    </location>
</feature>
<evidence type="ECO:0000256" key="7">
    <source>
        <dbReference type="ARBA" id="ARBA00023065"/>
    </source>
</evidence>
<keyword evidence="7 11" id="KW-0406">Ion transport</keyword>
<evidence type="ECO:0000256" key="4">
    <source>
        <dbReference type="ARBA" id="ARBA00022692"/>
    </source>
</evidence>
<keyword evidence="10 11" id="KW-0407">Ion channel</keyword>
<dbReference type="AlphaFoldDB" id="A0A267FL99"/>
<evidence type="ECO:0000256" key="6">
    <source>
        <dbReference type="ARBA" id="ARBA00023053"/>
    </source>
</evidence>
<proteinExistence type="inferred from homology"/>
<evidence type="ECO:0000256" key="5">
    <source>
        <dbReference type="ARBA" id="ARBA00022989"/>
    </source>
</evidence>